<gene>
    <name evidence="1" type="ORF">EFR84_12965</name>
</gene>
<accession>A0A432P381</accession>
<name>A0A432P381_9HYPH</name>
<dbReference type="RefSeq" id="WP_126909232.1">
    <property type="nucleotide sequence ID" value="NZ_ML133756.1"/>
</dbReference>
<dbReference type="Proteomes" id="UP000278081">
    <property type="component" value="Unassembled WGS sequence"/>
</dbReference>
<evidence type="ECO:0000313" key="1">
    <source>
        <dbReference type="EMBL" id="RUM06521.1"/>
    </source>
</evidence>
<dbReference type="EMBL" id="RJTJ01000009">
    <property type="protein sequence ID" value="RUM06521.1"/>
    <property type="molecule type" value="Genomic_DNA"/>
</dbReference>
<sequence>MVGRIYKTGWFTKAARKAHISDSDLREAIRQVAEGKVDDLGGGVFKKRLKDNRHRSIVLAHAGQFWVFAYLFAKQDRANIDEAELAAFKALAALYRKKTAVDIETELRTGALVEVDHDDEG</sequence>
<protein>
    <submittedName>
        <fullName evidence="1">Type II toxin-antitoxin system RelE/ParE family toxin</fullName>
    </submittedName>
</protein>
<dbReference type="PIRSF" id="PIRSF018634">
    <property type="entry name" value="UCP018634"/>
    <property type="match status" value="1"/>
</dbReference>
<comment type="caution">
    <text evidence="1">The sequence shown here is derived from an EMBL/GenBank/DDBJ whole genome shotgun (WGS) entry which is preliminary data.</text>
</comment>
<proteinExistence type="predicted"/>
<evidence type="ECO:0000313" key="2">
    <source>
        <dbReference type="Proteomes" id="UP000278081"/>
    </source>
</evidence>
<dbReference type="Pfam" id="PF06296">
    <property type="entry name" value="RelE"/>
    <property type="match status" value="1"/>
</dbReference>
<reference evidence="1 2" key="1">
    <citation type="submission" date="2018-11" db="EMBL/GenBank/DDBJ databases">
        <title>Rhizobium chutanense sp. nov., isolated from root nodules of Phaseolus vulgaris in China.</title>
        <authorList>
            <person name="Huo Y."/>
        </authorList>
    </citation>
    <scope>NUCLEOTIDE SEQUENCE [LARGE SCALE GENOMIC DNA]</scope>
    <source>
        <strain evidence="1 2">C16</strain>
    </source>
</reference>
<dbReference type="AlphaFoldDB" id="A0A432P381"/>
<dbReference type="InterPro" id="IPR009387">
    <property type="entry name" value="HigB-2"/>
</dbReference>
<organism evidence="1 2">
    <name type="scientific">Rhizobium chutanense</name>
    <dbReference type="NCBI Taxonomy" id="2035448"/>
    <lineage>
        <taxon>Bacteria</taxon>
        <taxon>Pseudomonadati</taxon>
        <taxon>Pseudomonadota</taxon>
        <taxon>Alphaproteobacteria</taxon>
        <taxon>Hyphomicrobiales</taxon>
        <taxon>Rhizobiaceae</taxon>
        <taxon>Rhizobium/Agrobacterium group</taxon>
        <taxon>Rhizobium</taxon>
    </lineage>
</organism>
<dbReference type="OrthoDB" id="8607264at2"/>